<accession>A0A1Y2F7R0</accession>
<dbReference type="PANTHER" id="PTHR10395:SF7">
    <property type="entry name" value="5-HYDROXYISOURATE HYDROLASE"/>
    <property type="match status" value="1"/>
</dbReference>
<evidence type="ECO:0000256" key="5">
    <source>
        <dbReference type="ARBA" id="ARBA00022631"/>
    </source>
</evidence>
<dbReference type="InterPro" id="IPR023416">
    <property type="entry name" value="Transthyretin/HIU_hydrolase_d"/>
</dbReference>
<evidence type="ECO:0000313" key="9">
    <source>
        <dbReference type="EMBL" id="ORY79932.1"/>
    </source>
</evidence>
<dbReference type="AlphaFoldDB" id="A0A1Y2F7R0"/>
<evidence type="ECO:0000313" key="10">
    <source>
        <dbReference type="Proteomes" id="UP000193685"/>
    </source>
</evidence>
<feature type="domain" description="Transthyretin/hydroxyisourate hydrolase" evidence="8">
    <location>
        <begin position="3"/>
        <end position="117"/>
    </location>
</feature>
<dbReference type="EC" id="3.5.2.17" evidence="7"/>
<sequence>MAISCHVLDTTLGKPGTGIVATLQLTSGGNDAAPLYTGETDTDGRIKTWTSGQAGAVEVDAQEGTYQLRFKTAAYFNKVHGIEAFFPEVVVYFRCRHGEKYHVPLLLSPYAYSTYRGS</sequence>
<protein>
    <recommendedName>
        <fullName evidence="7">5-hydroxyisourate hydrolase</fullName>
        <shortName evidence="7">HIU hydrolase</shortName>
        <shortName evidence="7">HIUHase</shortName>
        <ecNumber evidence="7">3.5.2.17</ecNumber>
    </recommendedName>
</protein>
<keyword evidence="6 7" id="KW-0378">Hydrolase</keyword>
<proteinExistence type="inferred from homology"/>
<dbReference type="InterPro" id="IPR014306">
    <property type="entry name" value="Hydroxyisourate_hydrolase"/>
</dbReference>
<dbReference type="Gene3D" id="2.60.40.180">
    <property type="entry name" value="Transthyretin/hydroxyisourate hydrolase domain"/>
    <property type="match status" value="1"/>
</dbReference>
<dbReference type="NCBIfam" id="TIGR02962">
    <property type="entry name" value="hdxy_isourate"/>
    <property type="match status" value="1"/>
</dbReference>
<evidence type="ECO:0000259" key="8">
    <source>
        <dbReference type="Pfam" id="PF00576"/>
    </source>
</evidence>
<dbReference type="SUPFAM" id="SSF49472">
    <property type="entry name" value="Transthyretin (synonym: prealbumin)"/>
    <property type="match status" value="1"/>
</dbReference>
<evidence type="ECO:0000256" key="6">
    <source>
        <dbReference type="ARBA" id="ARBA00022801"/>
    </source>
</evidence>
<name>A0A1Y2F7R0_PROLT</name>
<organism evidence="9 10">
    <name type="scientific">Protomyces lactucae-debilis</name>
    <dbReference type="NCBI Taxonomy" id="2754530"/>
    <lineage>
        <taxon>Eukaryota</taxon>
        <taxon>Fungi</taxon>
        <taxon>Dikarya</taxon>
        <taxon>Ascomycota</taxon>
        <taxon>Taphrinomycotina</taxon>
        <taxon>Taphrinomycetes</taxon>
        <taxon>Taphrinales</taxon>
        <taxon>Protomycetaceae</taxon>
        <taxon>Protomyces</taxon>
    </lineage>
</organism>
<dbReference type="InterPro" id="IPR036817">
    <property type="entry name" value="Transthyretin/HIU_hydrolase_sf"/>
</dbReference>
<dbReference type="GeneID" id="63788381"/>
<comment type="caution">
    <text evidence="9">The sequence shown here is derived from an EMBL/GenBank/DDBJ whole genome shotgun (WGS) entry which is preliminary data.</text>
</comment>
<reference evidence="9 10" key="1">
    <citation type="submission" date="2016-07" db="EMBL/GenBank/DDBJ databases">
        <title>Pervasive Adenine N6-methylation of Active Genes in Fungi.</title>
        <authorList>
            <consortium name="DOE Joint Genome Institute"/>
            <person name="Mondo S.J."/>
            <person name="Dannebaum R.O."/>
            <person name="Kuo R.C."/>
            <person name="Labutti K."/>
            <person name="Haridas S."/>
            <person name="Kuo A."/>
            <person name="Salamov A."/>
            <person name="Ahrendt S.R."/>
            <person name="Lipzen A."/>
            <person name="Sullivan W."/>
            <person name="Andreopoulos W.B."/>
            <person name="Clum A."/>
            <person name="Lindquist E."/>
            <person name="Daum C."/>
            <person name="Ramamoorthy G.K."/>
            <person name="Gryganskyi A."/>
            <person name="Culley D."/>
            <person name="Magnuson J.K."/>
            <person name="James T.Y."/>
            <person name="O'Malley M.A."/>
            <person name="Stajich J.E."/>
            <person name="Spatafora J.W."/>
            <person name="Visel A."/>
            <person name="Grigoriev I.V."/>
        </authorList>
    </citation>
    <scope>NUCLEOTIDE SEQUENCE [LARGE SCALE GENOMIC DNA]</scope>
    <source>
        <strain evidence="9 10">12-1054</strain>
    </source>
</reference>
<evidence type="ECO:0000256" key="7">
    <source>
        <dbReference type="RuleBase" id="RU361270"/>
    </source>
</evidence>
<gene>
    <name evidence="9" type="ORF">BCR37DRAFT_399688</name>
</gene>
<dbReference type="CDD" id="cd05822">
    <property type="entry name" value="TLP_HIUase"/>
    <property type="match status" value="1"/>
</dbReference>
<evidence type="ECO:0000256" key="2">
    <source>
        <dbReference type="ARBA" id="ARBA00002704"/>
    </source>
</evidence>
<keyword evidence="5 7" id="KW-0659">Purine metabolism</keyword>
<dbReference type="STRING" id="56484.A0A1Y2F7R0"/>
<keyword evidence="10" id="KW-1185">Reference proteome</keyword>
<evidence type="ECO:0000256" key="4">
    <source>
        <dbReference type="ARBA" id="ARBA00011881"/>
    </source>
</evidence>
<dbReference type="GO" id="GO:0033971">
    <property type="term" value="F:hydroxyisourate hydrolase activity"/>
    <property type="evidence" value="ECO:0007669"/>
    <property type="project" value="UniProtKB-EC"/>
</dbReference>
<comment type="catalytic activity">
    <reaction evidence="1 7">
        <text>5-hydroxyisourate + H2O = 5-hydroxy-2-oxo-4-ureido-2,5-dihydro-1H-imidazole-5-carboxylate + H(+)</text>
        <dbReference type="Rhea" id="RHEA:23736"/>
        <dbReference type="ChEBI" id="CHEBI:15377"/>
        <dbReference type="ChEBI" id="CHEBI:15378"/>
        <dbReference type="ChEBI" id="CHEBI:18072"/>
        <dbReference type="ChEBI" id="CHEBI:58639"/>
        <dbReference type="EC" id="3.5.2.17"/>
    </reaction>
</comment>
<dbReference type="EMBL" id="MCFI01000014">
    <property type="protein sequence ID" value="ORY79932.1"/>
    <property type="molecule type" value="Genomic_DNA"/>
</dbReference>
<dbReference type="OrthoDB" id="10265230at2759"/>
<evidence type="ECO:0000256" key="1">
    <source>
        <dbReference type="ARBA" id="ARBA00001043"/>
    </source>
</evidence>
<comment type="subunit">
    <text evidence="4 7">Homotetramer.</text>
</comment>
<dbReference type="GO" id="GO:0006144">
    <property type="term" value="P:purine nucleobase metabolic process"/>
    <property type="evidence" value="ECO:0007669"/>
    <property type="project" value="UniProtKB-KW"/>
</dbReference>
<comment type="function">
    <text evidence="2">Catalyzes the hydrolysis of 5-hydroxyisourate (HIU) to 2-oxo-4-hydroxy-4-carboxy-5-ureidoimidazoline (OHCU).</text>
</comment>
<dbReference type="Pfam" id="PF00576">
    <property type="entry name" value="Transthyretin"/>
    <property type="match status" value="1"/>
</dbReference>
<dbReference type="PANTHER" id="PTHR10395">
    <property type="entry name" value="URICASE AND TRANSTHYRETIN-RELATED"/>
    <property type="match status" value="1"/>
</dbReference>
<evidence type="ECO:0000256" key="3">
    <source>
        <dbReference type="ARBA" id="ARBA00009850"/>
    </source>
</evidence>
<dbReference type="Proteomes" id="UP000193685">
    <property type="component" value="Unassembled WGS sequence"/>
</dbReference>
<dbReference type="OMA" id="HDGRCDA"/>
<comment type="similarity">
    <text evidence="3 7">Belongs to the transthyretin family. 5-hydroxyisourate hydrolase subfamily.</text>
</comment>
<dbReference type="RefSeq" id="XP_040724066.1">
    <property type="nucleotide sequence ID" value="XM_040871782.1"/>
</dbReference>